<keyword evidence="1" id="KW-0175">Coiled coil</keyword>
<feature type="compositionally biased region" description="Basic and acidic residues" evidence="2">
    <location>
        <begin position="162"/>
        <end position="171"/>
    </location>
</feature>
<evidence type="ECO:0000313" key="4">
    <source>
        <dbReference type="Proteomes" id="UP000031036"/>
    </source>
</evidence>
<organism evidence="3 4">
    <name type="scientific">Toxocara canis</name>
    <name type="common">Canine roundworm</name>
    <dbReference type="NCBI Taxonomy" id="6265"/>
    <lineage>
        <taxon>Eukaryota</taxon>
        <taxon>Metazoa</taxon>
        <taxon>Ecdysozoa</taxon>
        <taxon>Nematoda</taxon>
        <taxon>Chromadorea</taxon>
        <taxon>Rhabditida</taxon>
        <taxon>Spirurina</taxon>
        <taxon>Ascaridomorpha</taxon>
        <taxon>Ascaridoidea</taxon>
        <taxon>Toxocaridae</taxon>
        <taxon>Toxocara</taxon>
    </lineage>
</organism>
<accession>A0A0B2UQR8</accession>
<dbReference type="EMBL" id="JPKZ01003125">
    <property type="protein sequence ID" value="KHN73321.1"/>
    <property type="molecule type" value="Genomic_DNA"/>
</dbReference>
<comment type="caution">
    <text evidence="3">The sequence shown here is derived from an EMBL/GenBank/DDBJ whole genome shotgun (WGS) entry which is preliminary data.</text>
</comment>
<dbReference type="Proteomes" id="UP000031036">
    <property type="component" value="Unassembled WGS sequence"/>
</dbReference>
<keyword evidence="4" id="KW-1185">Reference proteome</keyword>
<proteinExistence type="predicted"/>
<protein>
    <submittedName>
        <fullName evidence="3">Uncharacterized protein</fullName>
    </submittedName>
</protein>
<dbReference type="AlphaFoldDB" id="A0A0B2UQR8"/>
<feature type="region of interest" description="Disordered" evidence="2">
    <location>
        <begin position="162"/>
        <end position="202"/>
    </location>
</feature>
<feature type="coiled-coil region" evidence="1">
    <location>
        <begin position="71"/>
        <end position="98"/>
    </location>
</feature>
<gene>
    <name evidence="3" type="ORF">Tcan_18250</name>
</gene>
<feature type="compositionally biased region" description="Polar residues" evidence="2">
    <location>
        <begin position="245"/>
        <end position="258"/>
    </location>
</feature>
<feature type="region of interest" description="Disordered" evidence="2">
    <location>
        <begin position="245"/>
        <end position="272"/>
    </location>
</feature>
<evidence type="ECO:0000313" key="3">
    <source>
        <dbReference type="EMBL" id="KHN73321.1"/>
    </source>
</evidence>
<sequence>MASDGTEHLEWETLETDDCDVCYDSEAEREAIPFRISPTQPADAQLNSLNPNLPATFEAISFAEISPHIRFDDVQQSINTLSDQIVELRKTVQSQQKLISELIRLQGCSTALDGSEQPVKIKGCMQNINRRSIAVQTTSATEHNIEVVPEARTTTPQWEAFWNRDENESRPSRKPKKKCKKDSPSGRFLQPNFSRPATSKDEKEDFAAILKAQMEEWGSCSIQNDNMQMLSPVAERYVQQRITTISDAQNEQLSTSKAESTDRDEEWWDDAE</sequence>
<name>A0A0B2UQR8_TOXCA</name>
<evidence type="ECO:0000256" key="2">
    <source>
        <dbReference type="SAM" id="MobiDB-lite"/>
    </source>
</evidence>
<reference evidence="3 4" key="1">
    <citation type="submission" date="2014-11" db="EMBL/GenBank/DDBJ databases">
        <title>Genetic blueprint of the zoonotic pathogen Toxocara canis.</title>
        <authorList>
            <person name="Zhu X.-Q."/>
            <person name="Korhonen P.K."/>
            <person name="Cai H."/>
            <person name="Young N.D."/>
            <person name="Nejsum P."/>
            <person name="von Samson-Himmelstjerna G."/>
            <person name="Boag P.R."/>
            <person name="Tan P."/>
            <person name="Li Q."/>
            <person name="Min J."/>
            <person name="Yang Y."/>
            <person name="Wang X."/>
            <person name="Fang X."/>
            <person name="Hall R.S."/>
            <person name="Hofmann A."/>
            <person name="Sternberg P.W."/>
            <person name="Jex A.R."/>
            <person name="Gasser R.B."/>
        </authorList>
    </citation>
    <scope>NUCLEOTIDE SEQUENCE [LARGE SCALE GENOMIC DNA]</scope>
    <source>
        <strain evidence="3">PN_DK_2014</strain>
    </source>
</reference>
<evidence type="ECO:0000256" key="1">
    <source>
        <dbReference type="SAM" id="Coils"/>
    </source>
</evidence>
<feature type="compositionally biased region" description="Acidic residues" evidence="2">
    <location>
        <begin position="262"/>
        <end position="272"/>
    </location>
</feature>